<proteinExistence type="predicted"/>
<comment type="caution">
    <text evidence="2">The sequence shown here is derived from an EMBL/GenBank/DDBJ whole genome shotgun (WGS) entry which is preliminary data.</text>
</comment>
<evidence type="ECO:0000313" key="2">
    <source>
        <dbReference type="EMBL" id="GAJ01353.1"/>
    </source>
</evidence>
<accession>X1T7K9</accession>
<name>X1T7K9_9ZZZZ</name>
<keyword evidence="1" id="KW-0472">Membrane</keyword>
<keyword evidence="1" id="KW-1133">Transmembrane helix</keyword>
<feature type="non-terminal residue" evidence="2">
    <location>
        <position position="66"/>
    </location>
</feature>
<organism evidence="2">
    <name type="scientific">marine sediment metagenome</name>
    <dbReference type="NCBI Taxonomy" id="412755"/>
    <lineage>
        <taxon>unclassified sequences</taxon>
        <taxon>metagenomes</taxon>
        <taxon>ecological metagenomes</taxon>
    </lineage>
</organism>
<protein>
    <submittedName>
        <fullName evidence="2">Uncharacterized protein</fullName>
    </submittedName>
</protein>
<gene>
    <name evidence="2" type="ORF">S12H4_35827</name>
</gene>
<keyword evidence="1" id="KW-0812">Transmembrane</keyword>
<feature type="transmembrane region" description="Helical" evidence="1">
    <location>
        <begin position="12"/>
        <end position="34"/>
    </location>
</feature>
<dbReference type="AlphaFoldDB" id="X1T7K9"/>
<sequence length="66" mass="7566">MNILDFFLEKETLLAAIIGAIIGFIGSLLIYFFMLKIERRKVTREERHAIVAEIATIGHDYIANLE</sequence>
<evidence type="ECO:0000256" key="1">
    <source>
        <dbReference type="SAM" id="Phobius"/>
    </source>
</evidence>
<dbReference type="EMBL" id="BARW01021312">
    <property type="protein sequence ID" value="GAJ01353.1"/>
    <property type="molecule type" value="Genomic_DNA"/>
</dbReference>
<reference evidence="2" key="1">
    <citation type="journal article" date="2014" name="Front. Microbiol.">
        <title>High frequency of phylogenetically diverse reductive dehalogenase-homologous genes in deep subseafloor sedimentary metagenomes.</title>
        <authorList>
            <person name="Kawai M."/>
            <person name="Futagami T."/>
            <person name="Toyoda A."/>
            <person name="Takaki Y."/>
            <person name="Nishi S."/>
            <person name="Hori S."/>
            <person name="Arai W."/>
            <person name="Tsubouchi T."/>
            <person name="Morono Y."/>
            <person name="Uchiyama I."/>
            <person name="Ito T."/>
            <person name="Fujiyama A."/>
            <person name="Inagaki F."/>
            <person name="Takami H."/>
        </authorList>
    </citation>
    <scope>NUCLEOTIDE SEQUENCE</scope>
    <source>
        <strain evidence="2">Expedition CK06-06</strain>
    </source>
</reference>